<organism evidence="2 3">
    <name type="scientific">Liparis tanakae</name>
    <name type="common">Tanaka's snailfish</name>
    <dbReference type="NCBI Taxonomy" id="230148"/>
    <lineage>
        <taxon>Eukaryota</taxon>
        <taxon>Metazoa</taxon>
        <taxon>Chordata</taxon>
        <taxon>Craniata</taxon>
        <taxon>Vertebrata</taxon>
        <taxon>Euteleostomi</taxon>
        <taxon>Actinopterygii</taxon>
        <taxon>Neopterygii</taxon>
        <taxon>Teleostei</taxon>
        <taxon>Neoteleostei</taxon>
        <taxon>Acanthomorphata</taxon>
        <taxon>Eupercaria</taxon>
        <taxon>Perciformes</taxon>
        <taxon>Cottioidei</taxon>
        <taxon>Cottales</taxon>
        <taxon>Liparidae</taxon>
        <taxon>Liparis</taxon>
    </lineage>
</organism>
<feature type="region of interest" description="Disordered" evidence="1">
    <location>
        <begin position="125"/>
        <end position="146"/>
    </location>
</feature>
<evidence type="ECO:0000313" key="3">
    <source>
        <dbReference type="Proteomes" id="UP000314294"/>
    </source>
</evidence>
<dbReference type="Proteomes" id="UP000314294">
    <property type="component" value="Unassembled WGS sequence"/>
</dbReference>
<gene>
    <name evidence="2" type="ORF">EYF80_037011</name>
</gene>
<evidence type="ECO:0000256" key="1">
    <source>
        <dbReference type="SAM" id="MobiDB-lite"/>
    </source>
</evidence>
<comment type="caution">
    <text evidence="2">The sequence shown here is derived from an EMBL/GenBank/DDBJ whole genome shotgun (WGS) entry which is preliminary data.</text>
</comment>
<proteinExistence type="predicted"/>
<evidence type="ECO:0000313" key="2">
    <source>
        <dbReference type="EMBL" id="TNN52778.1"/>
    </source>
</evidence>
<protein>
    <submittedName>
        <fullName evidence="2">Uncharacterized protein</fullName>
    </submittedName>
</protein>
<reference evidence="2 3" key="1">
    <citation type="submission" date="2019-03" db="EMBL/GenBank/DDBJ databases">
        <title>First draft genome of Liparis tanakae, snailfish: a comprehensive survey of snailfish specific genes.</title>
        <authorList>
            <person name="Kim W."/>
            <person name="Song I."/>
            <person name="Jeong J.-H."/>
            <person name="Kim D."/>
            <person name="Kim S."/>
            <person name="Ryu S."/>
            <person name="Song J.Y."/>
            <person name="Lee S.K."/>
        </authorList>
    </citation>
    <scope>NUCLEOTIDE SEQUENCE [LARGE SCALE GENOMIC DNA]</scope>
    <source>
        <tissue evidence="2">Muscle</tissue>
    </source>
</reference>
<accession>A0A4Z2GGV7</accession>
<sequence length="204" mass="21411">MKLLSEEDPLSGGSGGRGSILWTSVKKQKDPRRLVPGAQQQLVQAALQAVLVVVAFAQREDAGGGVPADVGVVRAAQNHGEAAGASRPPAALRHAVSVAGQVRQQQHQDQHQDFLLGNRVQIHSPLGSGTPVGSRSDPRGAALTRDPSVQSHMHWLICTTLQQAPRCGSAGSGGVVADRPFLGDAVRSSRRPLMLALELQLELG</sequence>
<feature type="region of interest" description="Disordered" evidence="1">
    <location>
        <begin position="1"/>
        <end position="20"/>
    </location>
</feature>
<name>A0A4Z2GGV7_9TELE</name>
<dbReference type="AlphaFoldDB" id="A0A4Z2GGV7"/>
<keyword evidence="3" id="KW-1185">Reference proteome</keyword>
<dbReference type="EMBL" id="SRLO01000536">
    <property type="protein sequence ID" value="TNN52778.1"/>
    <property type="molecule type" value="Genomic_DNA"/>
</dbReference>